<organism evidence="1 2">
    <name type="scientific">Leishmania enriettii</name>
    <dbReference type="NCBI Taxonomy" id="5663"/>
    <lineage>
        <taxon>Eukaryota</taxon>
        <taxon>Discoba</taxon>
        <taxon>Euglenozoa</taxon>
        <taxon>Kinetoplastea</taxon>
        <taxon>Metakinetoplastina</taxon>
        <taxon>Trypanosomatida</taxon>
        <taxon>Trypanosomatidae</taxon>
        <taxon>Leishmaniinae</taxon>
        <taxon>Leishmania</taxon>
    </lineage>
</organism>
<accession>A0A836FMT0</accession>
<dbReference type="EMBL" id="JAFHKP010000036">
    <property type="protein sequence ID" value="KAG5465627.1"/>
    <property type="molecule type" value="Genomic_DNA"/>
</dbReference>
<dbReference type="AlphaFoldDB" id="A0A836FMT0"/>
<dbReference type="RefSeq" id="XP_067688226.1">
    <property type="nucleotide sequence ID" value="XM_067832123.1"/>
</dbReference>
<evidence type="ECO:0000313" key="2">
    <source>
        <dbReference type="Proteomes" id="UP000674179"/>
    </source>
</evidence>
<dbReference type="Proteomes" id="UP000674179">
    <property type="component" value="Chromosome 36"/>
</dbReference>
<sequence>MASASTQWATKSLLQLRHHHLRHSAATVSSSSCVASLASPPFGFASKGVQVTAMPRLMRASCDPSRLLLLAKRPSGIAGVTLRPGNRVPWTGLSSAASLPASASFSKKTRLLASYFQRRGFAMLHPVATQAHSSSSAFRLMQRPLPLLLHTNHLIGWRLNDASPAFPVYAHTIAELQQLRSSDVAALQPQRCLIASEYCEWDNWREVLGEPGWDFLSADDGAVERLLQNGVAVPTTEEEGLYPVEVL</sequence>
<dbReference type="KEGG" id="lenr:94167633"/>
<comment type="caution">
    <text evidence="1">The sequence shown here is derived from an EMBL/GenBank/DDBJ whole genome shotgun (WGS) entry which is preliminary data.</text>
</comment>
<evidence type="ECO:0000313" key="1">
    <source>
        <dbReference type="EMBL" id="KAG5465627.1"/>
    </source>
</evidence>
<gene>
    <name evidence="1" type="ORF">CUR178_00335</name>
</gene>
<dbReference type="OrthoDB" id="270445at2759"/>
<keyword evidence="2" id="KW-1185">Reference proteome</keyword>
<protein>
    <submittedName>
        <fullName evidence="1">Uncharacterized protein</fullName>
    </submittedName>
</protein>
<dbReference type="GeneID" id="94167633"/>
<reference evidence="1 2" key="1">
    <citation type="submission" date="2021-02" db="EMBL/GenBank/DDBJ databases">
        <title>Leishmania (Mundinia) enrietti genome sequencing and assembly.</title>
        <authorList>
            <person name="Almutairi H."/>
            <person name="Gatherer D."/>
        </authorList>
    </citation>
    <scope>NUCLEOTIDE SEQUENCE [LARGE SCALE GENOMIC DNA]</scope>
    <source>
        <strain evidence="1">CUR178</strain>
    </source>
</reference>
<name>A0A836FMT0_LEIEN</name>
<proteinExistence type="predicted"/>